<keyword evidence="4 6" id="KW-1133">Transmembrane helix</keyword>
<evidence type="ECO:0000313" key="8">
    <source>
        <dbReference type="Proteomes" id="UP001500689"/>
    </source>
</evidence>
<dbReference type="PANTHER" id="PTHR42770">
    <property type="entry name" value="AMINO ACID TRANSPORTER-RELATED"/>
    <property type="match status" value="1"/>
</dbReference>
<dbReference type="PANTHER" id="PTHR42770:SF11">
    <property type="entry name" value="INNER MEMBRANE TRANSPORT PROTEIN YBAT"/>
    <property type="match status" value="1"/>
</dbReference>
<feature type="transmembrane region" description="Helical" evidence="6">
    <location>
        <begin position="87"/>
        <end position="113"/>
    </location>
</feature>
<gene>
    <name evidence="7" type="ORF">GCM10022222_83300</name>
</gene>
<dbReference type="Gene3D" id="1.20.1740.10">
    <property type="entry name" value="Amino acid/polyamine transporter I"/>
    <property type="match status" value="1"/>
</dbReference>
<dbReference type="EMBL" id="BAAAZN010000032">
    <property type="protein sequence ID" value="GAA3586029.1"/>
    <property type="molecule type" value="Genomic_DNA"/>
</dbReference>
<feature type="transmembrane region" description="Helical" evidence="6">
    <location>
        <begin position="154"/>
        <end position="176"/>
    </location>
</feature>
<comment type="caution">
    <text evidence="7">The sequence shown here is derived from an EMBL/GenBank/DDBJ whole genome shotgun (WGS) entry which is preliminary data.</text>
</comment>
<dbReference type="Proteomes" id="UP001500689">
    <property type="component" value="Unassembled WGS sequence"/>
</dbReference>
<keyword evidence="2" id="KW-1003">Cell membrane</keyword>
<feature type="transmembrane region" description="Helical" evidence="6">
    <location>
        <begin position="47"/>
        <end position="67"/>
    </location>
</feature>
<feature type="transmembrane region" description="Helical" evidence="6">
    <location>
        <begin position="285"/>
        <end position="310"/>
    </location>
</feature>
<name>A0ABP6YRJ5_9PSEU</name>
<proteinExistence type="predicted"/>
<feature type="transmembrane region" description="Helical" evidence="6">
    <location>
        <begin position="418"/>
        <end position="436"/>
    </location>
</feature>
<feature type="transmembrane region" description="Helical" evidence="6">
    <location>
        <begin position="389"/>
        <end position="406"/>
    </location>
</feature>
<evidence type="ECO:0000256" key="5">
    <source>
        <dbReference type="ARBA" id="ARBA00023136"/>
    </source>
</evidence>
<evidence type="ECO:0000256" key="2">
    <source>
        <dbReference type="ARBA" id="ARBA00022475"/>
    </source>
</evidence>
<keyword evidence="5 6" id="KW-0472">Membrane</keyword>
<evidence type="ECO:0000256" key="3">
    <source>
        <dbReference type="ARBA" id="ARBA00022692"/>
    </source>
</evidence>
<dbReference type="Pfam" id="PF13520">
    <property type="entry name" value="AA_permease_2"/>
    <property type="match status" value="1"/>
</dbReference>
<dbReference type="InterPro" id="IPR050367">
    <property type="entry name" value="APC_superfamily"/>
</dbReference>
<keyword evidence="8" id="KW-1185">Reference proteome</keyword>
<evidence type="ECO:0000313" key="7">
    <source>
        <dbReference type="EMBL" id="GAA3586029.1"/>
    </source>
</evidence>
<evidence type="ECO:0000256" key="4">
    <source>
        <dbReference type="ARBA" id="ARBA00022989"/>
    </source>
</evidence>
<evidence type="ECO:0000256" key="1">
    <source>
        <dbReference type="ARBA" id="ARBA00004651"/>
    </source>
</evidence>
<feature type="transmembrane region" description="Helical" evidence="6">
    <location>
        <begin position="119"/>
        <end position="142"/>
    </location>
</feature>
<accession>A0ABP6YRJ5</accession>
<feature type="transmembrane region" description="Helical" evidence="6">
    <location>
        <begin position="331"/>
        <end position="350"/>
    </location>
</feature>
<feature type="transmembrane region" description="Helical" evidence="6">
    <location>
        <begin position="235"/>
        <end position="257"/>
    </location>
</feature>
<dbReference type="PIRSF" id="PIRSF006060">
    <property type="entry name" value="AA_transporter"/>
    <property type="match status" value="1"/>
</dbReference>
<feature type="transmembrane region" description="Helical" evidence="6">
    <location>
        <begin position="356"/>
        <end position="377"/>
    </location>
</feature>
<comment type="subcellular location">
    <subcellularLocation>
        <location evidence="1">Cell membrane</location>
        <topology evidence="1">Multi-pass membrane protein</topology>
    </subcellularLocation>
</comment>
<feature type="transmembrane region" description="Helical" evidence="6">
    <location>
        <begin position="196"/>
        <end position="214"/>
    </location>
</feature>
<evidence type="ECO:0000256" key="6">
    <source>
        <dbReference type="SAM" id="Phobius"/>
    </source>
</evidence>
<sequence>MSTPRPEEPQLRRVMGPKLLLFFVVGDIIGTGVYALTGQVAGRVGGALWLPFLLAFVVAFMTAFSYLELVGKYPRAAGAALYTNKAFGVPFLTFMVAFAVMCSGITSASSAAVAFGATYLAAFVKLPTVLVAIAFVLLLALVNFRGVGESVKANVVLTCIELSGLLIIIGVGVWAVLNGEGEPARLVEVDTADQTWLVAITSATSLAFFAMVGFEDSVNMAEECHEPVRIFPRAMLWGMVVAATVYVLVSVTSSLLVPAGDLASAESDALLKVLDVGAPGFPREIFSAIGLFAVINSALINMLMASRLLYGLANERVLPPIFGRVHPARRTPWVSIVFTSLIAIVLVSFADISALGGTTALLLLVVFAIVNVAVLVLRRDRVAHRHFRAPTVIPALAAVFCLYLVSPFSGRPAQDYRVAAILLAVGVLLWLVNWLVKRILAGGGTAEG</sequence>
<organism evidence="7 8">
    <name type="scientific">Amycolatopsis ultiminotia</name>
    <dbReference type="NCBI Taxonomy" id="543629"/>
    <lineage>
        <taxon>Bacteria</taxon>
        <taxon>Bacillati</taxon>
        <taxon>Actinomycetota</taxon>
        <taxon>Actinomycetes</taxon>
        <taxon>Pseudonocardiales</taxon>
        <taxon>Pseudonocardiaceae</taxon>
        <taxon>Amycolatopsis</taxon>
    </lineage>
</organism>
<protein>
    <submittedName>
        <fullName evidence="7">APC family permease</fullName>
    </submittedName>
</protein>
<reference evidence="8" key="1">
    <citation type="journal article" date="2019" name="Int. J. Syst. Evol. Microbiol.">
        <title>The Global Catalogue of Microorganisms (GCM) 10K type strain sequencing project: providing services to taxonomists for standard genome sequencing and annotation.</title>
        <authorList>
            <consortium name="The Broad Institute Genomics Platform"/>
            <consortium name="The Broad Institute Genome Sequencing Center for Infectious Disease"/>
            <person name="Wu L."/>
            <person name="Ma J."/>
        </authorList>
    </citation>
    <scope>NUCLEOTIDE SEQUENCE [LARGE SCALE GENOMIC DNA]</scope>
    <source>
        <strain evidence="8">JCM 16898</strain>
    </source>
</reference>
<dbReference type="InterPro" id="IPR002293">
    <property type="entry name" value="AA/rel_permease1"/>
</dbReference>
<feature type="transmembrane region" description="Helical" evidence="6">
    <location>
        <begin position="20"/>
        <end position="41"/>
    </location>
</feature>
<keyword evidence="3 6" id="KW-0812">Transmembrane</keyword>